<evidence type="ECO:0000313" key="2">
    <source>
        <dbReference type="EMBL" id="ETW05260.1"/>
    </source>
</evidence>
<accession>A0A024UGB9</accession>
<organism evidence="2">
    <name type="scientific">Aphanomyces invadans</name>
    <dbReference type="NCBI Taxonomy" id="157072"/>
    <lineage>
        <taxon>Eukaryota</taxon>
        <taxon>Sar</taxon>
        <taxon>Stramenopiles</taxon>
        <taxon>Oomycota</taxon>
        <taxon>Saprolegniomycetes</taxon>
        <taxon>Saprolegniales</taxon>
        <taxon>Verrucalvaceae</taxon>
        <taxon>Aphanomyces</taxon>
    </lineage>
</organism>
<protein>
    <submittedName>
        <fullName evidence="2">Uncharacterized protein</fullName>
    </submittedName>
</protein>
<sequence length="520" mass="57668">MNCLNTTNILVFCVVSKVPAKMAATASAPGVSPATTSTAASALLDDLSKHEKVAMHRVDATDEAATASDAWNIMEDLEFLIATDAELQDEFSHVCDLLDDSFPIDDILPSWSESTADVLSDTTSNDASSPVSNTSLHEHKTQPPRAARKRVNRQKEEIRYLQKQVSALQAKLAHDKKRASNLTPFNMSAWEAAARQERLEKRRAVIENDQLRASIMEGSMFIQQIQTMMNKKPRWATSTYGGADWQEYKLSAHATLRAAAIHAIADRQYHRQANAFILAQVVGQKDDLFRATPKTLSSGQNVLEVVNHTTIQLPYRIAMDAVWRTFRGDLGPMLLDDACSETMENIDEWTRYERFSQRRRSKSLSGMEGFPASPRANHAPAIAFTNTIIKLFQEDGRDVLVFRSVLEDELEPHMTRRAVDDMAGWIVTSANSANTCGLTSVIHMPLETTPSPDMTTPEVRGLVEALKSLSFQPQTATQPPPVPGRDAFFKRAKLFDTAMKLALQDAVRDFSGASIIDSSN</sequence>
<dbReference type="VEuPathDB" id="FungiDB:H310_04224"/>
<dbReference type="GeneID" id="20081274"/>
<proteinExistence type="predicted"/>
<feature type="region of interest" description="Disordered" evidence="1">
    <location>
        <begin position="118"/>
        <end position="149"/>
    </location>
</feature>
<feature type="compositionally biased region" description="Polar residues" evidence="1">
    <location>
        <begin position="118"/>
        <end position="135"/>
    </location>
</feature>
<name>A0A024UGB9_9STRA</name>
<dbReference type="EMBL" id="KI913957">
    <property type="protein sequence ID" value="ETW05260.1"/>
    <property type="molecule type" value="Genomic_DNA"/>
</dbReference>
<gene>
    <name evidence="2" type="ORF">H310_04224</name>
</gene>
<dbReference type="eggNOG" id="ENOG502SW5Z">
    <property type="taxonomic scope" value="Eukaryota"/>
</dbReference>
<dbReference type="AlphaFoldDB" id="A0A024UGB9"/>
<reference evidence="2" key="1">
    <citation type="submission" date="2013-12" db="EMBL/GenBank/DDBJ databases">
        <title>The Genome Sequence of Aphanomyces invadans NJM9701.</title>
        <authorList>
            <consortium name="The Broad Institute Genomics Platform"/>
            <person name="Russ C."/>
            <person name="Tyler B."/>
            <person name="van West P."/>
            <person name="Dieguez-Uribeondo J."/>
            <person name="Young S.K."/>
            <person name="Zeng Q."/>
            <person name="Gargeya S."/>
            <person name="Fitzgerald M."/>
            <person name="Abouelleil A."/>
            <person name="Alvarado L."/>
            <person name="Chapman S.B."/>
            <person name="Gainer-Dewar J."/>
            <person name="Goldberg J."/>
            <person name="Griggs A."/>
            <person name="Gujja S."/>
            <person name="Hansen M."/>
            <person name="Howarth C."/>
            <person name="Imamovic A."/>
            <person name="Ireland A."/>
            <person name="Larimer J."/>
            <person name="McCowan C."/>
            <person name="Murphy C."/>
            <person name="Pearson M."/>
            <person name="Poon T.W."/>
            <person name="Priest M."/>
            <person name="Roberts A."/>
            <person name="Saif S."/>
            <person name="Shea T."/>
            <person name="Sykes S."/>
            <person name="Wortman J."/>
            <person name="Nusbaum C."/>
            <person name="Birren B."/>
        </authorList>
    </citation>
    <scope>NUCLEOTIDE SEQUENCE [LARGE SCALE GENOMIC DNA]</scope>
    <source>
        <strain evidence="2">NJM9701</strain>
    </source>
</reference>
<dbReference type="OrthoDB" id="62280at2759"/>
<evidence type="ECO:0000256" key="1">
    <source>
        <dbReference type="SAM" id="MobiDB-lite"/>
    </source>
</evidence>
<dbReference type="RefSeq" id="XP_008866698.1">
    <property type="nucleotide sequence ID" value="XM_008868476.1"/>
</dbReference>